<dbReference type="InterPro" id="IPR036374">
    <property type="entry name" value="OxRdtase_Mopterin-bd_sf"/>
</dbReference>
<protein>
    <submittedName>
        <fullName evidence="2">Molybdopterin-dependent oxidoreductase</fullName>
    </submittedName>
</protein>
<evidence type="ECO:0000259" key="1">
    <source>
        <dbReference type="Pfam" id="PF00174"/>
    </source>
</evidence>
<evidence type="ECO:0000313" key="2">
    <source>
        <dbReference type="EMBL" id="KAA0015552.1"/>
    </source>
</evidence>
<sequence>MTDLKRRRFLISSALGVSALALSGCDRLEQSPEVGGVIRSAEKLTMSAQRLLLGRDALAREFAETDISPAFRVNGTSAPDGEAYAQLVEGNFANWRLKIDGLVDRPLELSLADLKKLPARTQITRHDCVEGWSAIAKWTGVPLGSLLAATGLKPSARFAVFHCADELEKTLDGSGRYYESIDLIDAFHPQTILAYRMNDQELSVGHGAPLRLRVERQLGYKQTKYIMHIEIVDSFAALWGGSGGFWEDRGYEWYAGI</sequence>
<dbReference type="EMBL" id="VTPX01000020">
    <property type="protein sequence ID" value="KAA0015552.1"/>
    <property type="molecule type" value="Genomic_DNA"/>
</dbReference>
<dbReference type="InterPro" id="IPR000572">
    <property type="entry name" value="OxRdtase_Mopterin-bd_dom"/>
</dbReference>
<dbReference type="RefSeq" id="WP_149437692.1">
    <property type="nucleotide sequence ID" value="NZ_VTPX01000020.1"/>
</dbReference>
<dbReference type="InterPro" id="IPR006311">
    <property type="entry name" value="TAT_signal"/>
</dbReference>
<dbReference type="AlphaFoldDB" id="A0A640W7H1"/>
<dbReference type="Gene3D" id="3.90.420.10">
    <property type="entry name" value="Oxidoreductase, molybdopterin-binding domain"/>
    <property type="match status" value="1"/>
</dbReference>
<feature type="domain" description="Oxidoreductase molybdopterin-binding" evidence="1">
    <location>
        <begin position="92"/>
        <end position="233"/>
    </location>
</feature>
<dbReference type="PROSITE" id="PS51318">
    <property type="entry name" value="TAT"/>
    <property type="match status" value="1"/>
</dbReference>
<dbReference type="Proteomes" id="UP000466024">
    <property type="component" value="Unassembled WGS sequence"/>
</dbReference>
<dbReference type="SUPFAM" id="SSF56524">
    <property type="entry name" value="Oxidoreductase molybdopterin-binding domain"/>
    <property type="match status" value="1"/>
</dbReference>
<organism evidence="2 3">
    <name type="scientific">Salinicola corii</name>
    <dbReference type="NCBI Taxonomy" id="2606937"/>
    <lineage>
        <taxon>Bacteria</taxon>
        <taxon>Pseudomonadati</taxon>
        <taxon>Pseudomonadota</taxon>
        <taxon>Gammaproteobacteria</taxon>
        <taxon>Oceanospirillales</taxon>
        <taxon>Halomonadaceae</taxon>
        <taxon>Salinicola</taxon>
    </lineage>
</organism>
<reference evidence="2 3" key="1">
    <citation type="submission" date="2019-08" db="EMBL/GenBank/DDBJ databases">
        <title>Bioinformatics analysis of the strain L3 and L5.</title>
        <authorList>
            <person name="Li X."/>
        </authorList>
    </citation>
    <scope>NUCLEOTIDE SEQUENCE [LARGE SCALE GENOMIC DNA]</scope>
    <source>
        <strain evidence="2 3">L3</strain>
    </source>
</reference>
<dbReference type="PROSITE" id="PS51257">
    <property type="entry name" value="PROKAR_LIPOPROTEIN"/>
    <property type="match status" value="1"/>
</dbReference>
<keyword evidence="3" id="KW-1185">Reference proteome</keyword>
<evidence type="ECO:0000313" key="3">
    <source>
        <dbReference type="Proteomes" id="UP000466024"/>
    </source>
</evidence>
<dbReference type="CDD" id="cd02108">
    <property type="entry name" value="bact_SO_family_Moco"/>
    <property type="match status" value="1"/>
</dbReference>
<gene>
    <name evidence="2" type="ORF">F0A16_20325</name>
</gene>
<proteinExistence type="predicted"/>
<dbReference type="Pfam" id="PF00174">
    <property type="entry name" value="Oxidored_molyb"/>
    <property type="match status" value="1"/>
</dbReference>
<accession>A0A640W7H1</accession>
<dbReference type="PANTHER" id="PTHR43032">
    <property type="entry name" value="PROTEIN-METHIONINE-SULFOXIDE REDUCTASE"/>
    <property type="match status" value="1"/>
</dbReference>
<dbReference type="PANTHER" id="PTHR43032:SF2">
    <property type="entry name" value="BLL0505 PROTEIN"/>
    <property type="match status" value="1"/>
</dbReference>
<name>A0A640W7H1_9GAMM</name>
<comment type="caution">
    <text evidence="2">The sequence shown here is derived from an EMBL/GenBank/DDBJ whole genome shotgun (WGS) entry which is preliminary data.</text>
</comment>